<dbReference type="AlphaFoldDB" id="A0A4W5JQT3"/>
<feature type="transmembrane region" description="Helical" evidence="3">
    <location>
        <begin position="44"/>
        <end position="67"/>
    </location>
</feature>
<accession>A0A4W5JQT3</accession>
<dbReference type="STRING" id="62062.ENSHHUP00000006012"/>
<keyword evidence="5" id="KW-1185">Reference proteome</keyword>
<feature type="transmembrane region" description="Helical" evidence="3">
    <location>
        <begin position="88"/>
        <end position="110"/>
    </location>
</feature>
<dbReference type="InterPro" id="IPR051280">
    <property type="entry name" value="Cl-channel/antiporter"/>
</dbReference>
<dbReference type="PANTHER" id="PTHR11689:SF158">
    <property type="entry name" value="H(+)_CL(-) EXCHANGE TRANSPORTER 6"/>
    <property type="match status" value="1"/>
</dbReference>
<dbReference type="Gene3D" id="1.10.3080.10">
    <property type="entry name" value="Clc chloride channel"/>
    <property type="match status" value="1"/>
</dbReference>
<reference evidence="4" key="3">
    <citation type="submission" date="2025-09" db="UniProtKB">
        <authorList>
            <consortium name="Ensembl"/>
        </authorList>
    </citation>
    <scope>IDENTIFICATION</scope>
</reference>
<organism evidence="4 5">
    <name type="scientific">Hucho hucho</name>
    <name type="common">huchen</name>
    <dbReference type="NCBI Taxonomy" id="62062"/>
    <lineage>
        <taxon>Eukaryota</taxon>
        <taxon>Metazoa</taxon>
        <taxon>Chordata</taxon>
        <taxon>Craniata</taxon>
        <taxon>Vertebrata</taxon>
        <taxon>Euteleostomi</taxon>
        <taxon>Actinopterygii</taxon>
        <taxon>Neopterygii</taxon>
        <taxon>Teleostei</taxon>
        <taxon>Protacanthopterygii</taxon>
        <taxon>Salmoniformes</taxon>
        <taxon>Salmonidae</taxon>
        <taxon>Salmoninae</taxon>
        <taxon>Hucho</taxon>
    </lineage>
</organism>
<keyword evidence="2" id="KW-0129">CBS domain</keyword>
<keyword evidence="3" id="KW-0812">Transmembrane</keyword>
<dbReference type="GeneTree" id="ENSGT00940000159291"/>
<keyword evidence="3" id="KW-0472">Membrane</keyword>
<evidence type="ECO:0000256" key="1">
    <source>
        <dbReference type="ARBA" id="ARBA00022737"/>
    </source>
</evidence>
<dbReference type="Ensembl" id="ENSHHUT00000006195.1">
    <property type="protein sequence ID" value="ENSHHUP00000006012.1"/>
    <property type="gene ID" value="ENSHHUG00000003715.1"/>
</dbReference>
<sequence>MLATFTLNIFRSVINYNKWGSFQLPGLLNFGEFKCSGGDKKCHLWTVVDLAFFVLMGVVGGAFFHYINKRLAKYHMRHVHPKAKFVRVLESLLVAMVTTVVIFVACMTLGECRDLASLANQQQQNSAGVTQRRRHHLHHPPVLLSHQDVQRHGHSVLQLTGSGHPPTFPPGRYFQPRDADSVLCAVLPVSVLDVWRVGAQWPLYALTALWWRFRTPGGQPPQNVRPTF</sequence>
<keyword evidence="3" id="KW-1133">Transmembrane helix</keyword>
<evidence type="ECO:0000256" key="2">
    <source>
        <dbReference type="ARBA" id="ARBA00023122"/>
    </source>
</evidence>
<keyword evidence="1" id="KW-0677">Repeat</keyword>
<dbReference type="Proteomes" id="UP000314982">
    <property type="component" value="Unassembled WGS sequence"/>
</dbReference>
<protein>
    <submittedName>
        <fullName evidence="4">Uncharacterized protein</fullName>
    </submittedName>
</protein>
<dbReference type="GO" id="GO:0015108">
    <property type="term" value="F:chloride transmembrane transporter activity"/>
    <property type="evidence" value="ECO:0007669"/>
    <property type="project" value="TreeGrafter"/>
</dbReference>
<evidence type="ECO:0000256" key="3">
    <source>
        <dbReference type="SAM" id="Phobius"/>
    </source>
</evidence>
<name>A0A4W5JQT3_9TELE</name>
<dbReference type="GO" id="GO:0005765">
    <property type="term" value="C:lysosomal membrane"/>
    <property type="evidence" value="ECO:0007669"/>
    <property type="project" value="TreeGrafter"/>
</dbReference>
<reference evidence="4" key="2">
    <citation type="submission" date="2025-08" db="UniProtKB">
        <authorList>
            <consortium name="Ensembl"/>
        </authorList>
    </citation>
    <scope>IDENTIFICATION</scope>
</reference>
<proteinExistence type="predicted"/>
<evidence type="ECO:0000313" key="5">
    <source>
        <dbReference type="Proteomes" id="UP000314982"/>
    </source>
</evidence>
<evidence type="ECO:0000313" key="4">
    <source>
        <dbReference type="Ensembl" id="ENSHHUP00000006012.1"/>
    </source>
</evidence>
<reference evidence="5" key="1">
    <citation type="submission" date="2018-06" db="EMBL/GenBank/DDBJ databases">
        <title>Genome assembly of Danube salmon.</title>
        <authorList>
            <person name="Macqueen D.J."/>
            <person name="Gundappa M.K."/>
        </authorList>
    </citation>
    <scope>NUCLEOTIDE SEQUENCE [LARGE SCALE GENOMIC DNA]</scope>
</reference>
<dbReference type="InterPro" id="IPR014743">
    <property type="entry name" value="Cl-channel_core"/>
</dbReference>
<dbReference type="SUPFAM" id="SSF81340">
    <property type="entry name" value="Clc chloride channel"/>
    <property type="match status" value="1"/>
</dbReference>
<dbReference type="PANTHER" id="PTHR11689">
    <property type="entry name" value="CHLORIDE CHANNEL PROTEIN CLC FAMILY MEMBER"/>
    <property type="match status" value="1"/>
</dbReference>